<dbReference type="SUPFAM" id="SSF54427">
    <property type="entry name" value="NTF2-like"/>
    <property type="match status" value="1"/>
</dbReference>
<proteinExistence type="predicted"/>
<dbReference type="EMBL" id="PSNW01000016">
    <property type="protein sequence ID" value="PPE72050.1"/>
    <property type="molecule type" value="Genomic_DNA"/>
</dbReference>
<evidence type="ECO:0000313" key="2">
    <source>
        <dbReference type="EMBL" id="PPE72050.1"/>
    </source>
</evidence>
<sequence length="164" mass="18951">MTQANAKLQDRIALEDLAIEYANAIDARQWDRLDSVFLPDARIDYSATGGIDAPYAEIKPWLAKSLSFFRSHMHLMGNFRFEIAGDQATGQVACYNPMVIRNLLGVGTRTVVFGIWYHDRYVRGEQGWRIASRRQELCYTLGMPLWMRIGRYLYAKLQARQRRG</sequence>
<dbReference type="InterPro" id="IPR032710">
    <property type="entry name" value="NTF2-like_dom_sf"/>
</dbReference>
<gene>
    <name evidence="2" type="ORF">C3942_20355</name>
</gene>
<dbReference type="Pfam" id="PF13577">
    <property type="entry name" value="SnoaL_4"/>
    <property type="match status" value="1"/>
</dbReference>
<keyword evidence="3" id="KW-1185">Reference proteome</keyword>
<comment type="caution">
    <text evidence="2">The sequence shown here is derived from an EMBL/GenBank/DDBJ whole genome shotgun (WGS) entry which is preliminary data.</text>
</comment>
<accession>A0A2S5TAL7</accession>
<evidence type="ECO:0000259" key="1">
    <source>
        <dbReference type="Pfam" id="PF13577"/>
    </source>
</evidence>
<name>A0A2S5TAL7_9GAMM</name>
<dbReference type="RefSeq" id="WP_104232206.1">
    <property type="nucleotide sequence ID" value="NZ_PSNW01000016.1"/>
</dbReference>
<organism evidence="2 3">
    <name type="scientific">Solimonas fluminis</name>
    <dbReference type="NCBI Taxonomy" id="2086571"/>
    <lineage>
        <taxon>Bacteria</taxon>
        <taxon>Pseudomonadati</taxon>
        <taxon>Pseudomonadota</taxon>
        <taxon>Gammaproteobacteria</taxon>
        <taxon>Nevskiales</taxon>
        <taxon>Nevskiaceae</taxon>
        <taxon>Solimonas</taxon>
    </lineage>
</organism>
<protein>
    <recommendedName>
        <fullName evidence="1">SnoaL-like domain-containing protein</fullName>
    </recommendedName>
</protein>
<reference evidence="2 3" key="1">
    <citation type="submission" date="2018-02" db="EMBL/GenBank/DDBJ databases">
        <title>Genome sequencing of Solimonas sp. HR-BB.</title>
        <authorList>
            <person name="Lee Y."/>
            <person name="Jeon C.O."/>
        </authorList>
    </citation>
    <scope>NUCLEOTIDE SEQUENCE [LARGE SCALE GENOMIC DNA]</scope>
    <source>
        <strain evidence="2 3">HR-BB</strain>
    </source>
</reference>
<feature type="domain" description="SnoaL-like" evidence="1">
    <location>
        <begin position="7"/>
        <end position="134"/>
    </location>
</feature>
<dbReference type="Gene3D" id="3.10.450.50">
    <property type="match status" value="1"/>
</dbReference>
<dbReference type="OrthoDB" id="2860904at2"/>
<dbReference type="Proteomes" id="UP000238220">
    <property type="component" value="Unassembled WGS sequence"/>
</dbReference>
<dbReference type="InterPro" id="IPR037401">
    <property type="entry name" value="SnoaL-like"/>
</dbReference>
<dbReference type="AlphaFoldDB" id="A0A2S5TAL7"/>
<evidence type="ECO:0000313" key="3">
    <source>
        <dbReference type="Proteomes" id="UP000238220"/>
    </source>
</evidence>